<dbReference type="GO" id="GO:0005846">
    <property type="term" value="C:nuclear cap binding complex"/>
    <property type="evidence" value="ECO:0007669"/>
    <property type="project" value="InterPro"/>
</dbReference>
<dbReference type="InterPro" id="IPR015172">
    <property type="entry name" value="MIF4G-like_typ-1"/>
</dbReference>
<dbReference type="AlphaFoldDB" id="A0A5P1EDW2"/>
<feature type="region of interest" description="Disordered" evidence="2">
    <location>
        <begin position="351"/>
        <end position="373"/>
    </location>
</feature>
<protein>
    <recommendedName>
        <fullName evidence="3">MIF4G-like type 1 domain-containing protein</fullName>
    </recommendedName>
</protein>
<dbReference type="Proteomes" id="UP000243459">
    <property type="component" value="Chromosome 7"/>
</dbReference>
<keyword evidence="5" id="KW-1185">Reference proteome</keyword>
<dbReference type="Pfam" id="PF09088">
    <property type="entry name" value="MIF4G_like"/>
    <property type="match status" value="1"/>
</dbReference>
<keyword evidence="1" id="KW-0175">Coiled coil</keyword>
<evidence type="ECO:0000313" key="5">
    <source>
        <dbReference type="Proteomes" id="UP000243459"/>
    </source>
</evidence>
<gene>
    <name evidence="4" type="ORF">A4U43_C07F9300</name>
</gene>
<accession>A0A5P1EDW2</accession>
<dbReference type="FunFam" id="1.25.40.180:FF:000029">
    <property type="entry name" value="Nuclear cap-binding protein"/>
    <property type="match status" value="1"/>
</dbReference>
<dbReference type="GO" id="GO:0006406">
    <property type="term" value="P:mRNA export from nucleus"/>
    <property type="evidence" value="ECO:0007669"/>
    <property type="project" value="InterPro"/>
</dbReference>
<dbReference type="InterPro" id="IPR016024">
    <property type="entry name" value="ARM-type_fold"/>
</dbReference>
<dbReference type="EMBL" id="CM007387">
    <property type="protein sequence ID" value="ONK62901.1"/>
    <property type="molecule type" value="Genomic_DNA"/>
</dbReference>
<reference evidence="5" key="1">
    <citation type="journal article" date="2017" name="Nat. Commun.">
        <title>The asparagus genome sheds light on the origin and evolution of a young Y chromosome.</title>
        <authorList>
            <person name="Harkess A."/>
            <person name="Zhou J."/>
            <person name="Xu C."/>
            <person name="Bowers J.E."/>
            <person name="Van der Hulst R."/>
            <person name="Ayyampalayam S."/>
            <person name="Mercati F."/>
            <person name="Riccardi P."/>
            <person name="McKain M.R."/>
            <person name="Kakrana A."/>
            <person name="Tang H."/>
            <person name="Ray J."/>
            <person name="Groenendijk J."/>
            <person name="Arikit S."/>
            <person name="Mathioni S.M."/>
            <person name="Nakano M."/>
            <person name="Shan H."/>
            <person name="Telgmann-Rauber A."/>
            <person name="Kanno A."/>
            <person name="Yue Z."/>
            <person name="Chen H."/>
            <person name="Li W."/>
            <person name="Chen Y."/>
            <person name="Xu X."/>
            <person name="Zhang Y."/>
            <person name="Luo S."/>
            <person name="Chen H."/>
            <person name="Gao J."/>
            <person name="Mao Z."/>
            <person name="Pires J.C."/>
            <person name="Luo M."/>
            <person name="Kudrna D."/>
            <person name="Wing R.A."/>
            <person name="Meyers B.C."/>
            <person name="Yi K."/>
            <person name="Kong H."/>
            <person name="Lavrijsen P."/>
            <person name="Sunseri F."/>
            <person name="Falavigna A."/>
            <person name="Ye Y."/>
            <person name="Leebens-Mack J.H."/>
            <person name="Chen G."/>
        </authorList>
    </citation>
    <scope>NUCLEOTIDE SEQUENCE [LARGE SCALE GENOMIC DNA]</scope>
    <source>
        <strain evidence="5">cv. DH0086</strain>
    </source>
</reference>
<evidence type="ECO:0000259" key="3">
    <source>
        <dbReference type="Pfam" id="PF09088"/>
    </source>
</evidence>
<dbReference type="GO" id="GO:0000339">
    <property type="term" value="F:RNA cap binding"/>
    <property type="evidence" value="ECO:0007669"/>
    <property type="project" value="InterPro"/>
</dbReference>
<evidence type="ECO:0000313" key="4">
    <source>
        <dbReference type="EMBL" id="ONK62901.1"/>
    </source>
</evidence>
<sequence length="435" mass="49920">MSEVEEYNMLDDFYMNNVAPSSCKEPSKGALSCLLCSQVKKESCRDVRGEWRQNSEEAEFEISHKYQNSRKECASFMVSLPVPFRYEYLMAETIFSQLLLLPRAPFKPLYYTLVIIDLCKALPGAFPSVVIGAVHALFDRIADMDMECRTRLILWFSHHLSNFQHVWPWGEWAYVKDLPIWAPQRVFVQEVLEREIRLSYWDKIKQILRNTINKTYNRITDLRSEILSLEKSVSSAEEATIKAQKELEAAEAKLELVDGQPVPAENLGRLKRLRGYASKAKDEETSLRESLEAKEALFARALEENKALFLSLYKNLGDVLKERLPPVSAEGKLPNLKAAHVESVAMDTEEPPAMDVDQDNGKTSSQKNGERITNGYNIGEREQWCLTTLGYVKTFSRQYATEIWPHIEMLEAEVFVEDAHPLFKKAAYVGLCRRS</sequence>
<organism evidence="4 5">
    <name type="scientific">Asparagus officinalis</name>
    <name type="common">Garden asparagus</name>
    <dbReference type="NCBI Taxonomy" id="4686"/>
    <lineage>
        <taxon>Eukaryota</taxon>
        <taxon>Viridiplantae</taxon>
        <taxon>Streptophyta</taxon>
        <taxon>Embryophyta</taxon>
        <taxon>Tracheophyta</taxon>
        <taxon>Spermatophyta</taxon>
        <taxon>Magnoliopsida</taxon>
        <taxon>Liliopsida</taxon>
        <taxon>Asparagales</taxon>
        <taxon>Asparagaceae</taxon>
        <taxon>Asparagoideae</taxon>
        <taxon>Asparagus</taxon>
    </lineage>
</organism>
<dbReference type="GO" id="GO:0003729">
    <property type="term" value="F:mRNA binding"/>
    <property type="evidence" value="ECO:0007669"/>
    <property type="project" value="TreeGrafter"/>
</dbReference>
<feature type="domain" description="MIF4G-like type 1" evidence="3">
    <location>
        <begin position="84"/>
        <end position="208"/>
    </location>
</feature>
<dbReference type="GO" id="GO:0000184">
    <property type="term" value="P:nuclear-transcribed mRNA catabolic process, nonsense-mediated decay"/>
    <property type="evidence" value="ECO:0007669"/>
    <property type="project" value="TreeGrafter"/>
</dbReference>
<dbReference type="Gramene" id="ONK62901">
    <property type="protein sequence ID" value="ONK62901"/>
    <property type="gene ID" value="A4U43_C07F9300"/>
</dbReference>
<dbReference type="SUPFAM" id="SSF48371">
    <property type="entry name" value="ARM repeat"/>
    <property type="match status" value="2"/>
</dbReference>
<dbReference type="PANTHER" id="PTHR12412">
    <property type="entry name" value="CAP BINDING PROTEIN"/>
    <property type="match status" value="1"/>
</dbReference>
<name>A0A5P1EDW2_ASPOF</name>
<dbReference type="GO" id="GO:0005634">
    <property type="term" value="C:nucleus"/>
    <property type="evidence" value="ECO:0007669"/>
    <property type="project" value="TreeGrafter"/>
</dbReference>
<feature type="coiled-coil region" evidence="1">
    <location>
        <begin position="219"/>
        <end position="253"/>
    </location>
</feature>
<evidence type="ECO:0000256" key="1">
    <source>
        <dbReference type="SAM" id="Coils"/>
    </source>
</evidence>
<dbReference type="PANTHER" id="PTHR12412:SF2">
    <property type="entry name" value="NUCLEAR CAP-BINDING PROTEIN SUBUNIT 1"/>
    <property type="match status" value="1"/>
</dbReference>
<dbReference type="InterPro" id="IPR027159">
    <property type="entry name" value="CBP80"/>
</dbReference>
<evidence type="ECO:0000256" key="2">
    <source>
        <dbReference type="SAM" id="MobiDB-lite"/>
    </source>
</evidence>
<dbReference type="Gene3D" id="1.25.40.180">
    <property type="match status" value="1"/>
</dbReference>
<proteinExistence type="predicted"/>